<accession>A0A4D4IWI9</accession>
<sequence>MSQTEEPDNAAVRGVRRIELRTTNPTAAAEHYEDLLGWSLLFSGDGSVGGWVGDRLATVLRPAGDQPTGWHVVFGGSESRTLTGPDGVTASVDTGRPQHGPWAPRPRHGEPCWVELSTGSDDHDQYWTGQLGWRVHHPEVPGEQRFALFGADPTGEDVHRPVAGRMREADPAGAAWICYFAVADVAAAAKLATELGGTVAFGPAELPAGLVATVTDPLGGRYALLQDPTGWGGNWSI</sequence>
<reference evidence="2" key="1">
    <citation type="submission" date="2019-04" db="EMBL/GenBank/DDBJ databases">
        <title>Draft genome sequence of Pseudonocardiaceae bacterium SL3-2-4.</title>
        <authorList>
            <person name="Ningsih F."/>
            <person name="Yokota A."/>
            <person name="Sakai Y."/>
            <person name="Nanatani K."/>
            <person name="Yabe S."/>
            <person name="Oetari A."/>
            <person name="Sjamsuridzal W."/>
        </authorList>
    </citation>
    <scope>NUCLEOTIDE SEQUENCE [LARGE SCALE GENOMIC DNA]</scope>
    <source>
        <strain evidence="2">SL3-2-4</strain>
    </source>
</reference>
<proteinExistence type="predicted"/>
<gene>
    <name evidence="1" type="ORF">GTS_01840</name>
</gene>
<comment type="caution">
    <text evidence="1">The sequence shown here is derived from an EMBL/GenBank/DDBJ whole genome shotgun (WGS) entry which is preliminary data.</text>
</comment>
<dbReference type="InterPro" id="IPR052164">
    <property type="entry name" value="Anthracycline_SecMetBiosynth"/>
</dbReference>
<evidence type="ECO:0000313" key="2">
    <source>
        <dbReference type="Proteomes" id="UP000298860"/>
    </source>
</evidence>
<dbReference type="InterPro" id="IPR029068">
    <property type="entry name" value="Glyas_Bleomycin-R_OHBP_Dase"/>
</dbReference>
<dbReference type="OrthoDB" id="5175574at2"/>
<dbReference type="RefSeq" id="WP_137811766.1">
    <property type="nucleotide sequence ID" value="NZ_BJFL01000001.1"/>
</dbReference>
<dbReference type="PANTHER" id="PTHR33993">
    <property type="entry name" value="GLYOXALASE-RELATED"/>
    <property type="match status" value="1"/>
</dbReference>
<name>A0A4D4IWI9_9PSEU</name>
<organism evidence="1 2">
    <name type="scientific">Gandjariella thermophila</name>
    <dbReference type="NCBI Taxonomy" id="1931992"/>
    <lineage>
        <taxon>Bacteria</taxon>
        <taxon>Bacillati</taxon>
        <taxon>Actinomycetota</taxon>
        <taxon>Actinomycetes</taxon>
        <taxon>Pseudonocardiales</taxon>
        <taxon>Pseudonocardiaceae</taxon>
        <taxon>Gandjariella</taxon>
    </lineage>
</organism>
<dbReference type="AlphaFoldDB" id="A0A4D4IWI9"/>
<dbReference type="EMBL" id="BJFL01000001">
    <property type="protein sequence ID" value="GDY28551.1"/>
    <property type="molecule type" value="Genomic_DNA"/>
</dbReference>
<dbReference type="PANTHER" id="PTHR33993:SF14">
    <property type="entry name" value="GB|AAF24581.1"/>
    <property type="match status" value="1"/>
</dbReference>
<dbReference type="Gene3D" id="3.10.180.10">
    <property type="entry name" value="2,3-Dihydroxybiphenyl 1,2-Dioxygenase, domain 1"/>
    <property type="match status" value="1"/>
</dbReference>
<dbReference type="SUPFAM" id="SSF54593">
    <property type="entry name" value="Glyoxalase/Bleomycin resistance protein/Dihydroxybiphenyl dioxygenase"/>
    <property type="match status" value="2"/>
</dbReference>
<evidence type="ECO:0000313" key="1">
    <source>
        <dbReference type="EMBL" id="GDY28551.1"/>
    </source>
</evidence>
<protein>
    <submittedName>
        <fullName evidence="1">Uncharacterized protein</fullName>
    </submittedName>
</protein>
<dbReference type="Proteomes" id="UP000298860">
    <property type="component" value="Unassembled WGS sequence"/>
</dbReference>
<keyword evidence="2" id="KW-1185">Reference proteome</keyword>